<comment type="catalytic activity">
    <reaction evidence="18">
        <text>L-histidyl-L-alpha-amino acid(out) = L-histidyl-L-alpha-amino acid(in)</text>
        <dbReference type="Rhea" id="RHEA:79379"/>
        <dbReference type="ChEBI" id="CHEBI:229964"/>
    </reaction>
</comment>
<comment type="catalytic activity">
    <reaction evidence="17">
        <text>L-arginyl-glycine(out) = L-arginyl-glycine(in)</text>
        <dbReference type="Rhea" id="RHEA:79391"/>
        <dbReference type="ChEBI" id="CHEBI:229955"/>
    </reaction>
</comment>
<comment type="catalytic activity">
    <reaction evidence="10">
        <text>L-alpha-aminoacyl-L-arginine(out) = L-alpha-aminoacyl-L-arginine(in)</text>
        <dbReference type="Rhea" id="RHEA:79367"/>
        <dbReference type="ChEBI" id="CHEBI:229968"/>
    </reaction>
</comment>
<comment type="catalytic activity">
    <reaction evidence="20">
        <text>L-lysyl-glycine(out) = L-lysyl-glycine(in)</text>
        <dbReference type="Rhea" id="RHEA:79407"/>
        <dbReference type="ChEBI" id="CHEBI:191202"/>
    </reaction>
</comment>
<comment type="catalytic activity">
    <reaction evidence="14">
        <text>L-aspartyl-L-lysine(out) = L-aspartyl-L-lysine(in)</text>
        <dbReference type="Rhea" id="RHEA:79411"/>
        <dbReference type="ChEBI" id="CHEBI:229953"/>
    </reaction>
</comment>
<dbReference type="PROSITE" id="PS50850">
    <property type="entry name" value="MFS"/>
    <property type="match status" value="1"/>
</dbReference>
<evidence type="ECO:0000256" key="1">
    <source>
        <dbReference type="ARBA" id="ARBA00004155"/>
    </source>
</evidence>
<evidence type="ECO:0000256" key="10">
    <source>
        <dbReference type="ARBA" id="ARBA00044881"/>
    </source>
</evidence>
<evidence type="ECO:0000256" key="11">
    <source>
        <dbReference type="ARBA" id="ARBA00044884"/>
    </source>
</evidence>
<comment type="similarity">
    <text evidence="2">Belongs to the major facilitator superfamily.</text>
</comment>
<feature type="transmembrane region" description="Helical" evidence="25">
    <location>
        <begin position="383"/>
        <end position="402"/>
    </location>
</feature>
<protein>
    <recommendedName>
        <fullName evidence="21">Lysosomal dipeptide transporter MFSD1</fullName>
    </recommendedName>
    <alternativeName>
        <fullName evidence="22">Major facilitator superfamily domain-containing protein 1</fullName>
    </alternativeName>
</protein>
<keyword evidence="7" id="KW-0458">Lysosome</keyword>
<feature type="transmembrane region" description="Helical" evidence="25">
    <location>
        <begin position="488"/>
        <end position="507"/>
    </location>
</feature>
<dbReference type="SUPFAM" id="SSF103473">
    <property type="entry name" value="MFS general substrate transporter"/>
    <property type="match status" value="1"/>
</dbReference>
<evidence type="ECO:0000256" key="2">
    <source>
        <dbReference type="ARBA" id="ARBA00008335"/>
    </source>
</evidence>
<comment type="caution">
    <text evidence="27">The sequence shown here is derived from an EMBL/GenBank/DDBJ whole genome shotgun (WGS) entry which is preliminary data.</text>
</comment>
<evidence type="ECO:0000256" key="8">
    <source>
        <dbReference type="ARBA" id="ARBA00044876"/>
    </source>
</evidence>
<comment type="catalytic activity">
    <reaction evidence="11">
        <text>L-alpha-aminoacyl-L-histidine(out) = L-alpha-aminoacyl-L-histidine(in)</text>
        <dbReference type="Rhea" id="RHEA:79375"/>
        <dbReference type="ChEBI" id="CHEBI:229967"/>
    </reaction>
</comment>
<dbReference type="EMBL" id="JAUDEN010000003">
    <property type="protein sequence ID" value="MDM8324131.1"/>
    <property type="molecule type" value="Genomic_DNA"/>
</dbReference>
<evidence type="ECO:0000256" key="16">
    <source>
        <dbReference type="ARBA" id="ARBA00044900"/>
    </source>
</evidence>
<feature type="transmembrane region" description="Helical" evidence="25">
    <location>
        <begin position="124"/>
        <end position="148"/>
    </location>
</feature>
<feature type="transmembrane region" description="Helical" evidence="25">
    <location>
        <begin position="225"/>
        <end position="251"/>
    </location>
</feature>
<keyword evidence="6 25" id="KW-0472">Membrane</keyword>
<evidence type="ECO:0000256" key="23">
    <source>
        <dbReference type="ARBA" id="ARBA00045709"/>
    </source>
</evidence>
<evidence type="ECO:0000256" key="4">
    <source>
        <dbReference type="ARBA" id="ARBA00022692"/>
    </source>
</evidence>
<dbReference type="InterPro" id="IPR011701">
    <property type="entry name" value="MFS"/>
</dbReference>
<evidence type="ECO:0000256" key="19">
    <source>
        <dbReference type="ARBA" id="ARBA00044919"/>
    </source>
</evidence>
<comment type="catalytic activity">
    <reaction evidence="9">
        <text>L-histidyl-glycine(out) = L-histidyl-glycine(in)</text>
        <dbReference type="Rhea" id="RHEA:79395"/>
        <dbReference type="ChEBI" id="CHEBI:229957"/>
    </reaction>
</comment>
<evidence type="ECO:0000256" key="20">
    <source>
        <dbReference type="ARBA" id="ARBA00044924"/>
    </source>
</evidence>
<proteinExistence type="inferred from homology"/>
<dbReference type="PANTHER" id="PTHR23512:SF3">
    <property type="entry name" value="MAJOR FACILITATOR SUPERFAMILY DOMAIN-CONTAINING PROTEIN 1"/>
    <property type="match status" value="1"/>
</dbReference>
<comment type="catalytic activity">
    <reaction evidence="15">
        <text>L-arginyl-L-alpha-amino acid(out) = L-arginyl-L-alpha-amino acid(in)</text>
        <dbReference type="Rhea" id="RHEA:79371"/>
        <dbReference type="ChEBI" id="CHEBI:84315"/>
    </reaction>
</comment>
<evidence type="ECO:0000256" key="5">
    <source>
        <dbReference type="ARBA" id="ARBA00022989"/>
    </source>
</evidence>
<organism evidence="27 28">
    <name type="scientific">Bacteroides gallinaceum</name>
    <dbReference type="NCBI Taxonomy" id="1462571"/>
    <lineage>
        <taxon>Bacteria</taxon>
        <taxon>Pseudomonadati</taxon>
        <taxon>Bacteroidota</taxon>
        <taxon>Bacteroidia</taxon>
        <taxon>Bacteroidales</taxon>
        <taxon>Bacteroidaceae</taxon>
        <taxon>Bacteroides</taxon>
    </lineage>
</organism>
<evidence type="ECO:0000256" key="17">
    <source>
        <dbReference type="ARBA" id="ARBA00044903"/>
    </source>
</evidence>
<comment type="function">
    <text evidence="23">Lysosomal dipeptide uniporter that selectively exports lysine, arginine or histidine-containing dipeptides with a net positive charge from the lysosome lumen into the cytosol. Could play a role in a specific type of protein O-glycosylation indirectly regulating macrophages migration and tissue invasion. Also essential for liver homeostasis.</text>
</comment>
<feature type="transmembrane region" description="Helical" evidence="25">
    <location>
        <begin position="187"/>
        <end position="213"/>
    </location>
</feature>
<evidence type="ECO:0000256" key="9">
    <source>
        <dbReference type="ARBA" id="ARBA00044878"/>
    </source>
</evidence>
<comment type="catalytic activity">
    <reaction evidence="16">
        <text>L-lysyl-L-lysine(out) = L-lysyl-L-lysine(in)</text>
        <dbReference type="Rhea" id="RHEA:79403"/>
        <dbReference type="ChEBI" id="CHEBI:229956"/>
    </reaction>
</comment>
<reference evidence="28" key="2">
    <citation type="submission" date="2023-07" db="EMBL/GenBank/DDBJ databases">
        <title>Identification and characterization of horizontal gene transfer across gut microbiota members of farm animals based on homology search.</title>
        <authorList>
            <person name="Schwarzerova J."/>
            <person name="Nykrynova M."/>
            <person name="Jureckova K."/>
            <person name="Cejkova D."/>
            <person name="Rychlik I."/>
        </authorList>
    </citation>
    <scope>NUCLEOTIDE SEQUENCE [LARGE SCALE GENOMIC DNA]</scope>
    <source>
        <strain evidence="28">109_WCHN</strain>
    </source>
</reference>
<evidence type="ECO:0000256" key="7">
    <source>
        <dbReference type="ARBA" id="ARBA00023228"/>
    </source>
</evidence>
<comment type="catalytic activity">
    <reaction evidence="19">
        <text>L-alanyl-L-lysine(out) = L-alanyl-L-lysine(in)</text>
        <dbReference type="Rhea" id="RHEA:79415"/>
        <dbReference type="ChEBI" id="CHEBI:192470"/>
    </reaction>
</comment>
<evidence type="ECO:0000256" key="22">
    <source>
        <dbReference type="ARBA" id="ARBA00045018"/>
    </source>
</evidence>
<evidence type="ECO:0000256" key="12">
    <source>
        <dbReference type="ARBA" id="ARBA00044891"/>
    </source>
</evidence>
<evidence type="ECO:0000256" key="18">
    <source>
        <dbReference type="ARBA" id="ARBA00044912"/>
    </source>
</evidence>
<dbReference type="PANTHER" id="PTHR23512">
    <property type="entry name" value="MAJOR FACILITATOR SUPERFAMILY DOMAIN-CONTAINING PROTEIN 1"/>
    <property type="match status" value="1"/>
</dbReference>
<dbReference type="Pfam" id="PF07690">
    <property type="entry name" value="MFS_1"/>
    <property type="match status" value="1"/>
</dbReference>
<reference evidence="27 28" key="1">
    <citation type="submission" date="2023-06" db="EMBL/GenBank/DDBJ databases">
        <authorList>
            <person name="Zeman M."/>
            <person name="Kubasova T."/>
            <person name="Jahodarova E."/>
            <person name="Nykrynova M."/>
            <person name="Rychlik I."/>
        </authorList>
    </citation>
    <scope>NUCLEOTIDE SEQUENCE [LARGE SCALE GENOMIC DNA]</scope>
    <source>
        <strain evidence="27 28">109_WCHN</strain>
    </source>
</reference>
<dbReference type="InterPro" id="IPR036259">
    <property type="entry name" value="MFS_trans_sf"/>
</dbReference>
<dbReference type="InterPro" id="IPR020846">
    <property type="entry name" value="MFS_dom"/>
</dbReference>
<evidence type="ECO:0000256" key="14">
    <source>
        <dbReference type="ARBA" id="ARBA00044898"/>
    </source>
</evidence>
<comment type="subunit">
    <text evidence="24">Homodimer. Interacts with lysosomal protein GLMP (via lumenal domain); the interaction starts while both proteins are still in the endoplasmic reticulum and is required for stabilization of MFSD1 in lysosomes but has no direct effect on its targeting to lysosomes or transporter activity.</text>
</comment>
<keyword evidence="28" id="KW-1185">Reference proteome</keyword>
<evidence type="ECO:0000256" key="21">
    <source>
        <dbReference type="ARBA" id="ARBA00044985"/>
    </source>
</evidence>
<dbReference type="Gene3D" id="1.20.1250.20">
    <property type="entry name" value="MFS general substrate transporter like domains"/>
    <property type="match status" value="2"/>
</dbReference>
<evidence type="ECO:0000313" key="27">
    <source>
        <dbReference type="EMBL" id="MDM8324131.1"/>
    </source>
</evidence>
<comment type="catalytic activity">
    <reaction evidence="12">
        <text>L-lysyl-L-alpha-amino acid(out) = L-lysyl-L-alpha-amino acid(in)</text>
        <dbReference type="Rhea" id="RHEA:79387"/>
        <dbReference type="ChEBI" id="CHEBI:229965"/>
    </reaction>
</comment>
<feature type="transmembrane region" description="Helical" evidence="25">
    <location>
        <begin position="257"/>
        <end position="278"/>
    </location>
</feature>
<comment type="catalytic activity">
    <reaction evidence="8">
        <text>L-lysyl-L-alanine(out) = L-lysyl-L-alanine(in)</text>
        <dbReference type="Rhea" id="RHEA:79399"/>
        <dbReference type="ChEBI" id="CHEBI:229954"/>
    </reaction>
</comment>
<evidence type="ECO:0000256" key="6">
    <source>
        <dbReference type="ARBA" id="ARBA00023136"/>
    </source>
</evidence>
<comment type="catalytic activity">
    <reaction evidence="13">
        <text>L-alpha-aminoacyl-L-lysine(out) = L-alpha-aminoacyl-L-lysine(in)</text>
        <dbReference type="Rhea" id="RHEA:79383"/>
        <dbReference type="ChEBI" id="CHEBI:229966"/>
    </reaction>
</comment>
<name>A0ABT7VCW8_9BACE</name>
<feature type="transmembrane region" description="Helical" evidence="25">
    <location>
        <begin position="15"/>
        <end position="34"/>
    </location>
</feature>
<evidence type="ECO:0000313" key="28">
    <source>
        <dbReference type="Proteomes" id="UP001169458"/>
    </source>
</evidence>
<feature type="transmembrane region" description="Helical" evidence="25">
    <location>
        <begin position="445"/>
        <end position="468"/>
    </location>
</feature>
<dbReference type="Proteomes" id="UP001169458">
    <property type="component" value="Unassembled WGS sequence"/>
</dbReference>
<comment type="subcellular location">
    <subcellularLocation>
        <location evidence="1">Lysosome membrane</location>
        <topology evidence="1">Multi-pass membrane protein</topology>
    </subcellularLocation>
</comment>
<evidence type="ECO:0000256" key="24">
    <source>
        <dbReference type="ARBA" id="ARBA00046376"/>
    </source>
</evidence>
<feature type="transmembrane region" description="Helical" evidence="25">
    <location>
        <begin position="408"/>
        <end position="433"/>
    </location>
</feature>
<evidence type="ECO:0000256" key="15">
    <source>
        <dbReference type="ARBA" id="ARBA00044899"/>
    </source>
</evidence>
<feature type="transmembrane region" description="Helical" evidence="25">
    <location>
        <begin position="318"/>
        <end position="336"/>
    </location>
</feature>
<gene>
    <name evidence="27" type="ORF">QUW60_02600</name>
</gene>
<feature type="domain" description="Major facilitator superfamily (MFS) profile" evidence="26">
    <location>
        <begin position="317"/>
        <end position="525"/>
    </location>
</feature>
<keyword evidence="3" id="KW-0813">Transport</keyword>
<evidence type="ECO:0000259" key="26">
    <source>
        <dbReference type="PROSITE" id="PS50850"/>
    </source>
</evidence>
<evidence type="ECO:0000256" key="25">
    <source>
        <dbReference type="SAM" id="Phobius"/>
    </source>
</evidence>
<keyword evidence="4 25" id="KW-0812">Transmembrane</keyword>
<keyword evidence="5 25" id="KW-1133">Transmembrane helix</keyword>
<feature type="transmembrane region" description="Helical" evidence="25">
    <location>
        <begin position="356"/>
        <end position="376"/>
    </location>
</feature>
<evidence type="ECO:0000256" key="3">
    <source>
        <dbReference type="ARBA" id="ARBA00022448"/>
    </source>
</evidence>
<evidence type="ECO:0000256" key="13">
    <source>
        <dbReference type="ARBA" id="ARBA00044893"/>
    </source>
</evidence>
<feature type="transmembrane region" description="Helical" evidence="25">
    <location>
        <begin position="155"/>
        <end position="175"/>
    </location>
</feature>
<accession>A0ABT7VCW8</accession>
<dbReference type="RefSeq" id="WP_258337861.1">
    <property type="nucleotide sequence ID" value="NZ_JAUDCP010000074.1"/>
</dbReference>
<dbReference type="InterPro" id="IPR052187">
    <property type="entry name" value="MFSD1"/>
</dbReference>
<sequence length="525" mass="57405">MKEHIQKKLSDSKTARWSAMLIVSFTMMCGYFLTDVMSPLENLLTTQGKVVYFTDDTSMSADSLITKVKLFSAASALSEPELAVEKLEEGMNLKYMDSVDGIQTEMEKTVSAVAKGEGWSSTEYGFFSGAYGMINVFLLMLFFGGLILDKMGIRFTGTLSCGLMLAGALIKWYALSTDFGGSMLFGMNMQVALASVGFAVFGMGAEITGITVSKVIVKWFTGKELALAMGLQVAMARIGTAIALGVSLPVARMMGAVSYPVLFGAIALCVGFVSYMVYCVMDRKEDASEVAVRQEAGEKEEEGFRMADLKQIFGSRGFWLITLLCLMFYAGVFPFLKFATKLMIFKYGVPESFAGLIPALLPFGTILLTPLFGSLYDRIGKGATLMLIGSVMLTVVHILFTLPVLDYWWFAVIVMVVLGIAFSLVPSAMWPSVPKIIPLKQLGSAYAIIFYIQNIGLMAVPWLIGWVIDRFATLRDASGTITGYDYTVPMAIFSLFGLCAIVIALMLRSEDAKKHYGLEEANIKK</sequence>